<dbReference type="Pfam" id="PF10236">
    <property type="entry name" value="DAP3"/>
    <property type="match status" value="1"/>
</dbReference>
<protein>
    <recommendedName>
        <fullName evidence="7">Small ribosomal subunit protein mS29</fullName>
    </recommendedName>
</protein>
<evidence type="ECO:0000256" key="5">
    <source>
        <dbReference type="ARBA" id="ARBA00023128"/>
    </source>
</evidence>
<dbReference type="GeneID" id="25561907"/>
<dbReference type="RefSeq" id="XP_013760768.1">
    <property type="nucleotide sequence ID" value="XM_013905314.1"/>
</dbReference>
<accession>A0A0L0DVZ2</accession>
<evidence type="ECO:0000313" key="9">
    <source>
        <dbReference type="Proteomes" id="UP000054408"/>
    </source>
</evidence>
<evidence type="ECO:0000256" key="4">
    <source>
        <dbReference type="ARBA" id="ARBA00022980"/>
    </source>
</evidence>
<dbReference type="EMBL" id="GL349441">
    <property type="protein sequence ID" value="KNC56246.1"/>
    <property type="molecule type" value="Genomic_DNA"/>
</dbReference>
<name>A0A0L0DVZ2_THETB</name>
<sequence>MLGHAQRVLLQQGAHAMRRATTSINKAHLEESIMSMVAMDGSASGGLVRRPIQRVLESLHRAEAFAATDAPASYTASYKLAGGRGTGKSVGLDMVKAWASERGWRVLALPSAATLATKAIHLQQAKAWTTAEGEPAEMYDSSDMAGLILGMVENAAWLRDLPLVAPLDATHLGEDTVLPAGDADLGKAFDLAHKYEAMAPSAVVMLRAALAADAHSAPSDAPPILVAIDDYNAFFDKSNFDDGGKSYVHAQQLSHCALFTHWGQNPEVIRPRHTIDFANAPLTRGAVVVADSGSVVPSKAHFDSAAYTAAHMRNKVNFAPYSTAELRAVLSAAAAAGAIDPSIMAQFDDVYDSIDLEDRGLVAADGSAKPPASDADLPDAYVEYVAAVTGGNAEKVNKAAVDFLG</sequence>
<dbReference type="GO" id="GO:0003735">
    <property type="term" value="F:structural constituent of ribosome"/>
    <property type="evidence" value="ECO:0007669"/>
    <property type="project" value="TreeGrafter"/>
</dbReference>
<evidence type="ECO:0000256" key="2">
    <source>
        <dbReference type="ARBA" id="ARBA00009863"/>
    </source>
</evidence>
<dbReference type="InterPro" id="IPR019368">
    <property type="entry name" value="Ribosomal_mS29"/>
</dbReference>
<dbReference type="OrthoDB" id="274828at2759"/>
<dbReference type="PANTHER" id="PTHR12810">
    <property type="entry name" value="MITOCHONDRIAL 28S RIBOSOMAL PROTEIN S29"/>
    <property type="match status" value="1"/>
</dbReference>
<evidence type="ECO:0000256" key="1">
    <source>
        <dbReference type="ARBA" id="ARBA00004173"/>
    </source>
</evidence>
<proteinExistence type="inferred from homology"/>
<keyword evidence="4" id="KW-0689">Ribosomal protein</keyword>
<evidence type="ECO:0000256" key="7">
    <source>
        <dbReference type="ARBA" id="ARBA00035140"/>
    </source>
</evidence>
<gene>
    <name evidence="8" type="ORF">AMSG_02215</name>
</gene>
<evidence type="ECO:0000256" key="3">
    <source>
        <dbReference type="ARBA" id="ARBA00022946"/>
    </source>
</evidence>
<keyword evidence="9" id="KW-1185">Reference proteome</keyword>
<comment type="similarity">
    <text evidence="2">Belongs to the mitochondrion-specific ribosomal protein mS29 family.</text>
</comment>
<evidence type="ECO:0000256" key="6">
    <source>
        <dbReference type="ARBA" id="ARBA00023274"/>
    </source>
</evidence>
<evidence type="ECO:0000313" key="8">
    <source>
        <dbReference type="EMBL" id="KNC56246.1"/>
    </source>
</evidence>
<reference evidence="8 9" key="1">
    <citation type="submission" date="2010-05" db="EMBL/GenBank/DDBJ databases">
        <title>The Genome Sequence of Thecamonas trahens ATCC 50062.</title>
        <authorList>
            <consortium name="The Broad Institute Genome Sequencing Platform"/>
            <person name="Russ C."/>
            <person name="Cuomo C."/>
            <person name="Shea T."/>
            <person name="Young S.K."/>
            <person name="Zeng Q."/>
            <person name="Koehrsen M."/>
            <person name="Haas B."/>
            <person name="Borodovsky M."/>
            <person name="Guigo R."/>
            <person name="Alvarado L."/>
            <person name="Berlin A."/>
            <person name="Bochicchio J."/>
            <person name="Borenstein D."/>
            <person name="Chapman S."/>
            <person name="Chen Z."/>
            <person name="Freedman E."/>
            <person name="Gellesch M."/>
            <person name="Goldberg J."/>
            <person name="Griggs A."/>
            <person name="Gujja S."/>
            <person name="Heilman E."/>
            <person name="Heiman D."/>
            <person name="Hepburn T."/>
            <person name="Howarth C."/>
            <person name="Jen D."/>
            <person name="Larson L."/>
            <person name="Mehta T."/>
            <person name="Park D."/>
            <person name="Pearson M."/>
            <person name="Roberts A."/>
            <person name="Saif S."/>
            <person name="Shenoy N."/>
            <person name="Sisk P."/>
            <person name="Stolte C."/>
            <person name="Sykes S."/>
            <person name="Thomson T."/>
            <person name="Walk T."/>
            <person name="White J."/>
            <person name="Yandava C."/>
            <person name="Burger G."/>
            <person name="Gray M.W."/>
            <person name="Holland P.W.H."/>
            <person name="King N."/>
            <person name="Lang F.B.F."/>
            <person name="Roger A.J."/>
            <person name="Ruiz-Trillo I."/>
            <person name="Lander E."/>
            <person name="Nusbaum C."/>
        </authorList>
    </citation>
    <scope>NUCLEOTIDE SEQUENCE [LARGE SCALE GENOMIC DNA]</scope>
    <source>
        <strain evidence="8 9">ATCC 50062</strain>
    </source>
</reference>
<dbReference type="Proteomes" id="UP000054408">
    <property type="component" value="Unassembled WGS sequence"/>
</dbReference>
<keyword evidence="3" id="KW-0809">Transit peptide</keyword>
<dbReference type="GO" id="GO:0005763">
    <property type="term" value="C:mitochondrial small ribosomal subunit"/>
    <property type="evidence" value="ECO:0007669"/>
    <property type="project" value="TreeGrafter"/>
</dbReference>
<organism evidence="8 9">
    <name type="scientific">Thecamonas trahens ATCC 50062</name>
    <dbReference type="NCBI Taxonomy" id="461836"/>
    <lineage>
        <taxon>Eukaryota</taxon>
        <taxon>Apusozoa</taxon>
        <taxon>Apusomonadida</taxon>
        <taxon>Apusomonadidae</taxon>
        <taxon>Thecamonas</taxon>
    </lineage>
</organism>
<dbReference type="AlphaFoldDB" id="A0A0L0DVZ2"/>
<keyword evidence="5" id="KW-0496">Mitochondrion</keyword>
<comment type="subcellular location">
    <subcellularLocation>
        <location evidence="1">Mitochondrion</location>
    </subcellularLocation>
</comment>
<dbReference type="PANTHER" id="PTHR12810:SF0">
    <property type="entry name" value="SMALL RIBOSOMAL SUBUNIT PROTEIN MS29"/>
    <property type="match status" value="1"/>
</dbReference>
<keyword evidence="6" id="KW-0687">Ribonucleoprotein</keyword>